<dbReference type="InterPro" id="IPR029025">
    <property type="entry name" value="T3SS_substrate_exporter_C"/>
</dbReference>
<name>F7YXW0_9THEM</name>
<reference evidence="1 2" key="1">
    <citation type="submission" date="2010-11" db="EMBL/GenBank/DDBJ databases">
        <title>The complete genome of Thermotoga thermarum DSM 5069.</title>
        <authorList>
            <consortium name="US DOE Joint Genome Institute (JGI-PGF)"/>
            <person name="Lucas S."/>
            <person name="Copeland A."/>
            <person name="Lapidus A."/>
            <person name="Bruce D."/>
            <person name="Goodwin L."/>
            <person name="Pitluck S."/>
            <person name="Kyrpides N."/>
            <person name="Mavromatis K."/>
            <person name="Ivanova N."/>
            <person name="Zeytun A."/>
            <person name="Brettin T."/>
            <person name="Detter J.C."/>
            <person name="Tapia R."/>
            <person name="Han C."/>
            <person name="Land M."/>
            <person name="Hauser L."/>
            <person name="Markowitz V."/>
            <person name="Cheng J.-F."/>
            <person name="Hugenholtz P."/>
            <person name="Woyke T."/>
            <person name="Wu D."/>
            <person name="Spring S."/>
            <person name="Schroeder M."/>
            <person name="Brambilla E."/>
            <person name="Klenk H.-P."/>
            <person name="Eisen J.A."/>
        </authorList>
    </citation>
    <scope>NUCLEOTIDE SEQUENCE [LARGE SCALE GENOMIC DNA]</scope>
    <source>
        <strain evidence="1 2">DSM 5069</strain>
    </source>
</reference>
<organism evidence="1 2">
    <name type="scientific">Pseudothermotoga thermarum DSM 5069</name>
    <dbReference type="NCBI Taxonomy" id="688269"/>
    <lineage>
        <taxon>Bacteria</taxon>
        <taxon>Thermotogati</taxon>
        <taxon>Thermotogota</taxon>
        <taxon>Thermotogae</taxon>
        <taxon>Thermotogales</taxon>
        <taxon>Thermotogaceae</taxon>
        <taxon>Pseudothermotoga</taxon>
    </lineage>
</organism>
<dbReference type="RefSeq" id="WP_013931982.1">
    <property type="nucleotide sequence ID" value="NC_015707.1"/>
</dbReference>
<dbReference type="Pfam" id="PF01312">
    <property type="entry name" value="Bac_export_2"/>
    <property type="match status" value="1"/>
</dbReference>
<dbReference type="AlphaFoldDB" id="F7YXW0"/>
<keyword evidence="2" id="KW-1185">Reference proteome</keyword>
<dbReference type="GO" id="GO:0005886">
    <property type="term" value="C:plasma membrane"/>
    <property type="evidence" value="ECO:0007669"/>
    <property type="project" value="TreeGrafter"/>
</dbReference>
<dbReference type="Gene3D" id="3.40.1690.10">
    <property type="entry name" value="secretion proteins EscU"/>
    <property type="match status" value="1"/>
</dbReference>
<dbReference type="eggNOG" id="COG2257">
    <property type="taxonomic scope" value="Bacteria"/>
</dbReference>
<dbReference type="SUPFAM" id="SSF160544">
    <property type="entry name" value="EscU C-terminal domain-like"/>
    <property type="match status" value="1"/>
</dbReference>
<dbReference type="KEGG" id="tta:Theth_0672"/>
<gene>
    <name evidence="1" type="ORF">Theth_0672</name>
</gene>
<dbReference type="GO" id="GO:0009306">
    <property type="term" value="P:protein secretion"/>
    <property type="evidence" value="ECO:0007669"/>
    <property type="project" value="InterPro"/>
</dbReference>
<dbReference type="HOGENOM" id="CLU_041013_4_2_0"/>
<dbReference type="Proteomes" id="UP000006804">
    <property type="component" value="Chromosome"/>
</dbReference>
<dbReference type="PANTHER" id="PTHR30531:SF12">
    <property type="entry name" value="FLAGELLAR BIOSYNTHETIC PROTEIN FLHB"/>
    <property type="match status" value="1"/>
</dbReference>
<dbReference type="PANTHER" id="PTHR30531">
    <property type="entry name" value="FLAGELLAR BIOSYNTHETIC PROTEIN FLHB"/>
    <property type="match status" value="1"/>
</dbReference>
<dbReference type="PATRIC" id="fig|688269.3.peg.697"/>
<dbReference type="PRINTS" id="PR00950">
    <property type="entry name" value="TYPE3IMSPROT"/>
</dbReference>
<dbReference type="EMBL" id="CP002351">
    <property type="protein sequence ID" value="AEH50759.1"/>
    <property type="molecule type" value="Genomic_DNA"/>
</dbReference>
<evidence type="ECO:0000313" key="1">
    <source>
        <dbReference type="EMBL" id="AEH50759.1"/>
    </source>
</evidence>
<proteinExistence type="predicted"/>
<protein>
    <submittedName>
        <fullName evidence="1">Type III secretion exporter</fullName>
    </submittedName>
</protein>
<sequence length="86" mass="9592">MDYSHKLAVALGYDPERFEAPFVIAKGKGELAQKIIEEAEKNGIPIVSSPELVGKLYKLEILEQIPDDLYFAVAEILAFVQNLKKS</sequence>
<dbReference type="STRING" id="688269.Theth_0672"/>
<accession>F7YXW0</accession>
<evidence type="ECO:0000313" key="2">
    <source>
        <dbReference type="Proteomes" id="UP000006804"/>
    </source>
</evidence>
<dbReference type="InterPro" id="IPR006135">
    <property type="entry name" value="T3SS_substrate_exporter"/>
</dbReference>